<organism evidence="1 2">
    <name type="scientific">Hymenobacter jeollabukensis</name>
    <dbReference type="NCBI Taxonomy" id="2025313"/>
    <lineage>
        <taxon>Bacteria</taxon>
        <taxon>Pseudomonadati</taxon>
        <taxon>Bacteroidota</taxon>
        <taxon>Cytophagia</taxon>
        <taxon>Cytophagales</taxon>
        <taxon>Hymenobacteraceae</taxon>
        <taxon>Hymenobacter</taxon>
    </lineage>
</organism>
<comment type="caution">
    <text evidence="1">The sequence shown here is derived from an EMBL/GenBank/DDBJ whole genome shotgun (WGS) entry which is preliminary data.</text>
</comment>
<evidence type="ECO:0000313" key="2">
    <source>
        <dbReference type="Proteomes" id="UP000305517"/>
    </source>
</evidence>
<name>A0A5R8WTT1_9BACT</name>
<dbReference type="Proteomes" id="UP000305517">
    <property type="component" value="Unassembled WGS sequence"/>
</dbReference>
<reference evidence="1 2" key="1">
    <citation type="submission" date="2019-05" db="EMBL/GenBank/DDBJ databases">
        <title>Hymenobacter edaphi sp. nov., isolated from abandoned arsenic-contaminated farmland soil.</title>
        <authorList>
            <person name="Nie L."/>
        </authorList>
    </citation>
    <scope>NUCLEOTIDE SEQUENCE [LARGE SCALE GENOMIC DNA]</scope>
    <source>
        <strain evidence="1 2">1-3-3-8</strain>
    </source>
</reference>
<gene>
    <name evidence="1" type="ORF">FDY95_05080</name>
</gene>
<dbReference type="EMBL" id="VAJM01000002">
    <property type="protein sequence ID" value="TLM95169.1"/>
    <property type="molecule type" value="Genomic_DNA"/>
</dbReference>
<dbReference type="OrthoDB" id="882876at2"/>
<dbReference type="AlphaFoldDB" id="A0A5R8WTT1"/>
<evidence type="ECO:0000313" key="1">
    <source>
        <dbReference type="EMBL" id="TLM95169.1"/>
    </source>
</evidence>
<sequence length="113" mass="12566">MTDQYLRSLGFSPLSEDARTGRPAFARAWRYQHDLQAQDGTSVFLEHPLGIDRCRLSATLAPLRGEEVFADMSLQDGPALEAALAAFYQAHGGVGTTRPSVVKDDFRPYFRPH</sequence>
<proteinExistence type="predicted"/>
<dbReference type="RefSeq" id="WP_138075643.1">
    <property type="nucleotide sequence ID" value="NZ_VAJM01000002.1"/>
</dbReference>
<keyword evidence="2" id="KW-1185">Reference proteome</keyword>
<accession>A0A5R8WTT1</accession>
<protein>
    <submittedName>
        <fullName evidence="1">Uncharacterized protein</fullName>
    </submittedName>
</protein>